<dbReference type="Proteomes" id="UP000243333">
    <property type="component" value="Unassembled WGS sequence"/>
</dbReference>
<dbReference type="EMBL" id="FNBU01000015">
    <property type="protein sequence ID" value="SDF57131.1"/>
    <property type="molecule type" value="Genomic_DNA"/>
</dbReference>
<proteinExistence type="predicted"/>
<protein>
    <submittedName>
        <fullName evidence="1">Uncharacterized protein</fullName>
    </submittedName>
</protein>
<reference evidence="2" key="1">
    <citation type="submission" date="2016-10" db="EMBL/GenBank/DDBJ databases">
        <authorList>
            <person name="Varghese N."/>
            <person name="Submissions S."/>
        </authorList>
    </citation>
    <scope>NUCLEOTIDE SEQUENCE [LARGE SCALE GENOMIC DNA]</scope>
    <source>
        <strain evidence="2">DSM 23256</strain>
    </source>
</reference>
<keyword evidence="2" id="KW-1185">Reference proteome</keyword>
<name>A0A1G7M5Z0_9FIRM</name>
<sequence length="47" mass="5630">MWLTHLPYTYTCDNLCYDLEELLDLEEKQELDVNSWENSHDLLAILS</sequence>
<organism evidence="1 2">
    <name type="scientific">Sporolituus thermophilus DSM 23256</name>
    <dbReference type="NCBI Taxonomy" id="1123285"/>
    <lineage>
        <taxon>Bacteria</taxon>
        <taxon>Bacillati</taxon>
        <taxon>Bacillota</taxon>
        <taxon>Negativicutes</taxon>
        <taxon>Selenomonadales</taxon>
        <taxon>Sporomusaceae</taxon>
        <taxon>Sporolituus</taxon>
    </lineage>
</organism>
<dbReference type="AlphaFoldDB" id="A0A1G7M5Z0"/>
<dbReference type="STRING" id="1123285.SAMN05660235_02028"/>
<evidence type="ECO:0000313" key="1">
    <source>
        <dbReference type="EMBL" id="SDF57131.1"/>
    </source>
</evidence>
<gene>
    <name evidence="1" type="ORF">SAMN05660235_02028</name>
</gene>
<accession>A0A1G7M5Z0</accession>
<evidence type="ECO:0000313" key="2">
    <source>
        <dbReference type="Proteomes" id="UP000243333"/>
    </source>
</evidence>